<evidence type="ECO:0000313" key="4">
    <source>
        <dbReference type="Proteomes" id="UP001365542"/>
    </source>
</evidence>
<dbReference type="Proteomes" id="UP001365542">
    <property type="component" value="Unassembled WGS sequence"/>
</dbReference>
<dbReference type="EMBL" id="JAVHJO010000017">
    <property type="protein sequence ID" value="KAK6525144.1"/>
    <property type="molecule type" value="Genomic_DNA"/>
</dbReference>
<organism evidence="3 4">
    <name type="scientific">Orbilia ellipsospora</name>
    <dbReference type="NCBI Taxonomy" id="2528407"/>
    <lineage>
        <taxon>Eukaryota</taxon>
        <taxon>Fungi</taxon>
        <taxon>Dikarya</taxon>
        <taxon>Ascomycota</taxon>
        <taxon>Pezizomycotina</taxon>
        <taxon>Orbiliomycetes</taxon>
        <taxon>Orbiliales</taxon>
        <taxon>Orbiliaceae</taxon>
        <taxon>Orbilia</taxon>
    </lineage>
</organism>
<protein>
    <submittedName>
        <fullName evidence="3">Uncharacterized protein</fullName>
    </submittedName>
</protein>
<accession>A0AAV9WTR9</accession>
<keyword evidence="2" id="KW-0732">Signal</keyword>
<gene>
    <name evidence="3" type="ORF">TWF694_005290</name>
</gene>
<proteinExistence type="predicted"/>
<feature type="signal peptide" evidence="2">
    <location>
        <begin position="1"/>
        <end position="20"/>
    </location>
</feature>
<keyword evidence="4" id="KW-1185">Reference proteome</keyword>
<feature type="chain" id="PRO_5043788075" evidence="2">
    <location>
        <begin position="21"/>
        <end position="277"/>
    </location>
</feature>
<feature type="compositionally biased region" description="Low complexity" evidence="1">
    <location>
        <begin position="162"/>
        <end position="176"/>
    </location>
</feature>
<reference evidence="3 4" key="1">
    <citation type="submission" date="2019-10" db="EMBL/GenBank/DDBJ databases">
        <authorList>
            <person name="Palmer J.M."/>
        </authorList>
    </citation>
    <scope>NUCLEOTIDE SEQUENCE [LARGE SCALE GENOMIC DNA]</scope>
    <source>
        <strain evidence="3 4">TWF694</strain>
    </source>
</reference>
<evidence type="ECO:0000313" key="3">
    <source>
        <dbReference type="EMBL" id="KAK6525144.1"/>
    </source>
</evidence>
<evidence type="ECO:0000256" key="1">
    <source>
        <dbReference type="SAM" id="MobiDB-lite"/>
    </source>
</evidence>
<feature type="region of interest" description="Disordered" evidence="1">
    <location>
        <begin position="62"/>
        <end position="100"/>
    </location>
</feature>
<sequence length="277" mass="30135">MKFTQTIIASILVAACSVSAAPVVVRRGTTSTPVPNCPAGFARAHEAGGKIACVPIDQAKPTRTRRVRRTFGQPQKRQETPSPATSHTPKQHAIAQAQRHNATDAEITFLNSIPDDTFQKMEDNQRKVQQATEELWHSQVPDLAALPTAVTRPPGGGRHRNGTSTGTHTRGPRPTGAAGAQSREKKNFIRLAKHQPGVTADTLTKLQAEPDATFDALRNVTSSKDLFVQEATLMGLTNMTDFFTNTVPAAFYTQFDQVKATIKQSFEDMKAQKIPTP</sequence>
<name>A0AAV9WTR9_9PEZI</name>
<feature type="region of interest" description="Disordered" evidence="1">
    <location>
        <begin position="145"/>
        <end position="183"/>
    </location>
</feature>
<dbReference type="AlphaFoldDB" id="A0AAV9WTR9"/>
<feature type="compositionally biased region" description="Polar residues" evidence="1">
    <location>
        <begin position="72"/>
        <end position="88"/>
    </location>
</feature>
<evidence type="ECO:0000256" key="2">
    <source>
        <dbReference type="SAM" id="SignalP"/>
    </source>
</evidence>
<comment type="caution">
    <text evidence="3">The sequence shown here is derived from an EMBL/GenBank/DDBJ whole genome shotgun (WGS) entry which is preliminary data.</text>
</comment>
<dbReference type="PROSITE" id="PS51257">
    <property type="entry name" value="PROKAR_LIPOPROTEIN"/>
    <property type="match status" value="1"/>
</dbReference>